<sequence>MNPTACKDCATGIADIAEAVRSGTASAESLVDETFARIAALDGSLHAFCTLDEAGARDAAREVDRRIARGDPVGPLAGVPVAVKDLICTRGLRTTFGSQLYADHVPDEDDVVVERLRAAGAIVVGKTNTSEFGYGAFGHNALFPTTRNPWNLDLTPGGSSAGSGAAVAAGLVPLAIGSDGGGSVRAPAALCGIYGIKPSMGRVPAWPGCRDERFPGISSWESLEHIGPMTRTVADAALALSVMSGPSAKDRFSLPMEITDWSIPPADTLRGTRLAYSGDLGFATVDPEVRAITEAAALRLAALLGCRLESDQPALTHYGAAFETLVAMDTDRQGLRRMAAEQGVVLQGWLASLLEREWTADAFTEALFERKKVVSTTWRFMERYDFLLTPATACAAFGLDIAGPSVIDGKEVNAGSAWLAFSALGNLTGLPAASVPVGLTRDGRPVGLQIMGKHLDDKGVLALSAAMETLFTPAWPPLGCREPWMKPGAG</sequence>
<comment type="similarity">
    <text evidence="1">Belongs to the amidase family.</text>
</comment>
<reference evidence="3 4" key="1">
    <citation type="submission" date="2020-01" db="EMBL/GenBank/DDBJ databases">
        <title>Genome sequencing of strain KACC 21265.</title>
        <authorList>
            <person name="Heo J."/>
            <person name="Kim S.-J."/>
            <person name="Kim J.-S."/>
            <person name="Hong S.-B."/>
            <person name="Kwon S.-W."/>
        </authorList>
    </citation>
    <scope>NUCLEOTIDE SEQUENCE [LARGE SCALE GENOMIC DNA]</scope>
    <source>
        <strain evidence="3 4">KACC 21265</strain>
    </source>
</reference>
<dbReference type="SUPFAM" id="SSF75304">
    <property type="entry name" value="Amidase signature (AS) enzymes"/>
    <property type="match status" value="1"/>
</dbReference>
<dbReference type="KEGG" id="xyk:GT347_06015"/>
<dbReference type="EMBL" id="CP047650">
    <property type="protein sequence ID" value="QHI97581.1"/>
    <property type="molecule type" value="Genomic_DNA"/>
</dbReference>
<protein>
    <submittedName>
        <fullName evidence="3">Amidase</fullName>
    </submittedName>
</protein>
<proteinExistence type="inferred from homology"/>
<dbReference type="PANTHER" id="PTHR11895">
    <property type="entry name" value="TRANSAMIDASE"/>
    <property type="match status" value="1"/>
</dbReference>
<dbReference type="AlphaFoldDB" id="A0A857J3F1"/>
<dbReference type="Proteomes" id="UP000464787">
    <property type="component" value="Chromosome"/>
</dbReference>
<gene>
    <name evidence="3" type="ORF">GT347_06015</name>
</gene>
<evidence type="ECO:0000259" key="2">
    <source>
        <dbReference type="Pfam" id="PF01425"/>
    </source>
</evidence>
<accession>A0A857J3F1</accession>
<name>A0A857J3F1_9BURK</name>
<evidence type="ECO:0000313" key="3">
    <source>
        <dbReference type="EMBL" id="QHI97581.1"/>
    </source>
</evidence>
<dbReference type="Pfam" id="PF01425">
    <property type="entry name" value="Amidase"/>
    <property type="match status" value="1"/>
</dbReference>
<dbReference type="Gene3D" id="3.90.1300.10">
    <property type="entry name" value="Amidase signature (AS) domain"/>
    <property type="match status" value="1"/>
</dbReference>
<dbReference type="RefSeq" id="WP_160551099.1">
    <property type="nucleotide sequence ID" value="NZ_CP047650.1"/>
</dbReference>
<dbReference type="InterPro" id="IPR036928">
    <property type="entry name" value="AS_sf"/>
</dbReference>
<evidence type="ECO:0000313" key="4">
    <source>
        <dbReference type="Proteomes" id="UP000464787"/>
    </source>
</evidence>
<organism evidence="3 4">
    <name type="scientific">Xylophilus rhododendri</name>
    <dbReference type="NCBI Taxonomy" id="2697032"/>
    <lineage>
        <taxon>Bacteria</taxon>
        <taxon>Pseudomonadati</taxon>
        <taxon>Pseudomonadota</taxon>
        <taxon>Betaproteobacteria</taxon>
        <taxon>Burkholderiales</taxon>
        <taxon>Xylophilus</taxon>
    </lineage>
</organism>
<evidence type="ECO:0000256" key="1">
    <source>
        <dbReference type="ARBA" id="ARBA00009199"/>
    </source>
</evidence>
<keyword evidence="4" id="KW-1185">Reference proteome</keyword>
<dbReference type="GO" id="GO:0003824">
    <property type="term" value="F:catalytic activity"/>
    <property type="evidence" value="ECO:0007669"/>
    <property type="project" value="InterPro"/>
</dbReference>
<dbReference type="InterPro" id="IPR000120">
    <property type="entry name" value="Amidase"/>
</dbReference>
<dbReference type="PANTHER" id="PTHR11895:SF7">
    <property type="entry name" value="GLUTAMYL-TRNA(GLN) AMIDOTRANSFERASE SUBUNIT A, MITOCHONDRIAL"/>
    <property type="match status" value="1"/>
</dbReference>
<dbReference type="InterPro" id="IPR023631">
    <property type="entry name" value="Amidase_dom"/>
</dbReference>
<feature type="domain" description="Amidase" evidence="2">
    <location>
        <begin position="30"/>
        <end position="461"/>
    </location>
</feature>